<organism evidence="2 3">
    <name type="scientific">Luteitalea pratensis</name>
    <dbReference type="NCBI Taxonomy" id="1855912"/>
    <lineage>
        <taxon>Bacteria</taxon>
        <taxon>Pseudomonadati</taxon>
        <taxon>Acidobacteriota</taxon>
        <taxon>Vicinamibacteria</taxon>
        <taxon>Vicinamibacterales</taxon>
        <taxon>Vicinamibacteraceae</taxon>
        <taxon>Luteitalea</taxon>
    </lineage>
</organism>
<dbReference type="PANTHER" id="PTHR43190:SF3">
    <property type="entry name" value="N-ACETYL-D-GLUCOSAMINE KINASE"/>
    <property type="match status" value="1"/>
</dbReference>
<evidence type="ECO:0000259" key="1">
    <source>
        <dbReference type="Pfam" id="PF01869"/>
    </source>
</evidence>
<evidence type="ECO:0000313" key="3">
    <source>
        <dbReference type="Proteomes" id="UP000076079"/>
    </source>
</evidence>
<dbReference type="AlphaFoldDB" id="A0A143PNN3"/>
<dbReference type="RefSeq" id="WP_157899329.1">
    <property type="nucleotide sequence ID" value="NZ_CP015136.1"/>
</dbReference>
<accession>A0A143PNN3</accession>
<dbReference type="EMBL" id="CP015136">
    <property type="protein sequence ID" value="AMY10257.1"/>
    <property type="molecule type" value="Genomic_DNA"/>
</dbReference>
<name>A0A143PNN3_LUTPR</name>
<dbReference type="Gene3D" id="3.30.420.40">
    <property type="match status" value="2"/>
</dbReference>
<dbReference type="CDD" id="cd24007">
    <property type="entry name" value="ASKHA_NBD_eukNAGK-like"/>
    <property type="match status" value="1"/>
</dbReference>
<dbReference type="Proteomes" id="UP000076079">
    <property type="component" value="Chromosome"/>
</dbReference>
<dbReference type="EC" id="2.7.1.8" evidence="2"/>
<dbReference type="OrthoDB" id="9772633at2"/>
<keyword evidence="3" id="KW-1185">Reference proteome</keyword>
<reference evidence="3" key="2">
    <citation type="submission" date="2016-04" db="EMBL/GenBank/DDBJ databases">
        <title>First Complete Genome Sequence of a Subdivision 6 Acidobacterium.</title>
        <authorList>
            <person name="Huang S."/>
            <person name="Vieira S."/>
            <person name="Bunk B."/>
            <person name="Riedel T."/>
            <person name="Sproeer C."/>
            <person name="Overmann J."/>
        </authorList>
    </citation>
    <scope>NUCLEOTIDE SEQUENCE [LARGE SCALE GENOMIC DNA]</scope>
    <source>
        <strain evidence="3">DSM 100886 HEG_-6_39</strain>
    </source>
</reference>
<evidence type="ECO:0000313" key="2">
    <source>
        <dbReference type="EMBL" id="AMY10257.1"/>
    </source>
</evidence>
<keyword evidence="2" id="KW-0418">Kinase</keyword>
<dbReference type="Pfam" id="PF01869">
    <property type="entry name" value="BcrAD_BadFG"/>
    <property type="match status" value="1"/>
</dbReference>
<dbReference type="PANTHER" id="PTHR43190">
    <property type="entry name" value="N-ACETYL-D-GLUCOSAMINE KINASE"/>
    <property type="match status" value="1"/>
</dbReference>
<proteinExistence type="predicted"/>
<dbReference type="STRING" id="1855912.LuPra_03487"/>
<dbReference type="KEGG" id="abac:LuPra_03487"/>
<dbReference type="GO" id="GO:0047931">
    <property type="term" value="F:glucosamine kinase activity"/>
    <property type="evidence" value="ECO:0007669"/>
    <property type="project" value="UniProtKB-EC"/>
</dbReference>
<dbReference type="InterPro" id="IPR043129">
    <property type="entry name" value="ATPase_NBD"/>
</dbReference>
<dbReference type="InterPro" id="IPR052519">
    <property type="entry name" value="Euk-type_GlcNAc_Kinase"/>
</dbReference>
<protein>
    <submittedName>
        <fullName evidence="2">Glucosamine kinase GspK</fullName>
        <ecNumber evidence="2">2.7.1.8</ecNumber>
    </submittedName>
</protein>
<reference evidence="2 3" key="1">
    <citation type="journal article" date="2016" name="Genome Announc.">
        <title>First Complete Genome Sequence of a Subdivision 6 Acidobacterium Strain.</title>
        <authorList>
            <person name="Huang S."/>
            <person name="Vieira S."/>
            <person name="Bunk B."/>
            <person name="Riedel T."/>
            <person name="Sproer C."/>
            <person name="Overmann J."/>
        </authorList>
    </citation>
    <scope>NUCLEOTIDE SEQUENCE [LARGE SCALE GENOMIC DNA]</scope>
    <source>
        <strain evidence="3">DSM 100886 HEG_-6_39</strain>
    </source>
</reference>
<dbReference type="SUPFAM" id="SSF53067">
    <property type="entry name" value="Actin-like ATPase domain"/>
    <property type="match status" value="2"/>
</dbReference>
<feature type="domain" description="ATPase BadF/BadG/BcrA/BcrD type" evidence="1">
    <location>
        <begin position="11"/>
        <end position="304"/>
    </location>
</feature>
<keyword evidence="2" id="KW-0808">Transferase</keyword>
<dbReference type="InterPro" id="IPR002731">
    <property type="entry name" value="ATPase_BadF"/>
</dbReference>
<gene>
    <name evidence="2" type="primary">gspK</name>
    <name evidence="2" type="ORF">LuPra_03487</name>
</gene>
<sequence>MQGPHTPPLVIGIDAGGTKTEAVLADGQGEVIARARRGGANLAAHGELEVEKTLHELIEEVLGDGPARPDVICLGIAGVDRPDDSAIIHGIMRRIGARARLLVTNDALIALVAGAGVGPGVVVIAGTGSIAYGRNARNEAARAGGWGYILADEGSGFWIGRQALRAVVRAADGRGPATALTPLVLDFFGVSRAEQLVREVYRTYLKPSDIARCARLVQQAREGGDAVAAHIASVAADELSAAVRSVVRQLELDGGFPVVMAGGAFHAVPWLQDALRARLAEASIAPAAQVHLLTTDPALGAVRLALAEARGGASIPTYKTRDHLAL</sequence>